<organism evidence="2 3">
    <name type="scientific">Streptomyces amritsarensis</name>
    <dbReference type="NCBI Taxonomy" id="681158"/>
    <lineage>
        <taxon>Bacteria</taxon>
        <taxon>Bacillati</taxon>
        <taxon>Actinomycetota</taxon>
        <taxon>Actinomycetes</taxon>
        <taxon>Kitasatosporales</taxon>
        <taxon>Streptomycetaceae</taxon>
        <taxon>Streptomyces</taxon>
    </lineage>
</organism>
<feature type="region of interest" description="Disordered" evidence="1">
    <location>
        <begin position="1"/>
        <end position="76"/>
    </location>
</feature>
<sequence>MGDGHSAAGGEAGQGLGSFPGGLQAALGGPQSGLGGGRDDQGEDEDHDDGRGTGTAGRERRAPCEQGQASEARGVAAAHGPLLRGADLGVGGFGVDGRALGVSVRGRFGGRDELPAPAFVAAEDAQGQFGAGPLLGVLGLSRLAVGVLGVLGAGAARVGVRAFELGCVFGSAHHDPRSMSEHRARPGGTCQLPHLEGSRVGRNFT</sequence>
<gene>
    <name evidence="2" type="ORF">AVW11_24480</name>
</gene>
<feature type="region of interest" description="Disordered" evidence="1">
    <location>
        <begin position="175"/>
        <end position="205"/>
    </location>
</feature>
<comment type="caution">
    <text evidence="2">The sequence shown here is derived from an EMBL/GenBank/DDBJ whole genome shotgun (WGS) entry which is preliminary data.</text>
</comment>
<feature type="compositionally biased region" description="Basic and acidic residues" evidence="1">
    <location>
        <begin position="175"/>
        <end position="184"/>
    </location>
</feature>
<proteinExistence type="predicted"/>
<evidence type="ECO:0000313" key="3">
    <source>
        <dbReference type="Proteomes" id="UP000187151"/>
    </source>
</evidence>
<accession>A0ABX3G0F1</accession>
<dbReference type="EMBL" id="MQUR01000065">
    <property type="protein sequence ID" value="OLZ61396.1"/>
    <property type="molecule type" value="Genomic_DNA"/>
</dbReference>
<dbReference type="Proteomes" id="UP000187151">
    <property type="component" value="Unassembled WGS sequence"/>
</dbReference>
<evidence type="ECO:0000313" key="2">
    <source>
        <dbReference type="EMBL" id="OLZ61396.1"/>
    </source>
</evidence>
<keyword evidence="3" id="KW-1185">Reference proteome</keyword>
<name>A0ABX3G0F1_9ACTN</name>
<reference evidence="2 3" key="1">
    <citation type="submission" date="2016-01" db="EMBL/GenBank/DDBJ databases">
        <title>Streptomyces amritsarensis strain MTCC 11845 genome sequencing and assembly.</title>
        <authorList>
            <person name="Sharma D."/>
            <person name="Nair G.R."/>
            <person name="Kaur G."/>
            <person name="Manhas R.K."/>
            <person name="Mayilraj S."/>
        </authorList>
    </citation>
    <scope>NUCLEOTIDE SEQUENCE [LARGE SCALE GENOMIC DNA]</scope>
    <source>
        <strain evidence="2 3">MTCC 11845</strain>
    </source>
</reference>
<feature type="compositionally biased region" description="Gly residues" evidence="1">
    <location>
        <begin position="10"/>
        <end position="20"/>
    </location>
</feature>
<protein>
    <submittedName>
        <fullName evidence="2">Uncharacterized protein</fullName>
    </submittedName>
</protein>
<evidence type="ECO:0000256" key="1">
    <source>
        <dbReference type="SAM" id="MobiDB-lite"/>
    </source>
</evidence>